<dbReference type="InterPro" id="IPR014710">
    <property type="entry name" value="RmlC-like_jellyroll"/>
</dbReference>
<name>A0A059FR12_9PROT</name>
<sequence length="154" mass="16176">MRPVIQRQDIDLIPQRHGARYQARIAAIAAPLGATHLGARWVELAPGKAAWPCHAHYANDEIFVILGGRGVLRFGGADYAVEQGDVAVCPAGGAETAHQLVAGDAGLVYIAISSMREPDVLTYPDSGKIGVFAARRRAGIKPCAGLKLSGAPPM</sequence>
<accession>A0A059FR12</accession>
<proteinExistence type="predicted"/>
<dbReference type="PANTHER" id="PTHR35848:SF6">
    <property type="entry name" value="CUPIN TYPE-2 DOMAIN-CONTAINING PROTEIN"/>
    <property type="match status" value="1"/>
</dbReference>
<dbReference type="InterPro" id="IPR013096">
    <property type="entry name" value="Cupin_2"/>
</dbReference>
<comment type="caution">
    <text evidence="3">The sequence shown here is derived from an EMBL/GenBank/DDBJ whole genome shotgun (WGS) entry which is preliminary data.</text>
</comment>
<organism evidence="3 4">
    <name type="scientific">Hyphomonas hirschiana VP5</name>
    <dbReference type="NCBI Taxonomy" id="1280951"/>
    <lineage>
        <taxon>Bacteria</taxon>
        <taxon>Pseudomonadati</taxon>
        <taxon>Pseudomonadota</taxon>
        <taxon>Alphaproteobacteria</taxon>
        <taxon>Hyphomonadales</taxon>
        <taxon>Hyphomonadaceae</taxon>
        <taxon>Hyphomonas</taxon>
    </lineage>
</organism>
<feature type="domain" description="Cupin type-2" evidence="2">
    <location>
        <begin position="41"/>
        <end position="106"/>
    </location>
</feature>
<evidence type="ECO:0000259" key="2">
    <source>
        <dbReference type="Pfam" id="PF07883"/>
    </source>
</evidence>
<dbReference type="InterPro" id="IPR051610">
    <property type="entry name" value="GPI/OXD"/>
</dbReference>
<dbReference type="Proteomes" id="UP000025061">
    <property type="component" value="Unassembled WGS sequence"/>
</dbReference>
<dbReference type="PANTHER" id="PTHR35848">
    <property type="entry name" value="OXALATE-BINDING PROTEIN"/>
    <property type="match status" value="1"/>
</dbReference>
<dbReference type="Gene3D" id="2.60.120.10">
    <property type="entry name" value="Jelly Rolls"/>
    <property type="match status" value="1"/>
</dbReference>
<dbReference type="AlphaFoldDB" id="A0A059FR12"/>
<dbReference type="PATRIC" id="fig|1280951.3.peg.2119"/>
<keyword evidence="1" id="KW-0479">Metal-binding</keyword>
<keyword evidence="4" id="KW-1185">Reference proteome</keyword>
<dbReference type="EMBL" id="ARYI01000008">
    <property type="protein sequence ID" value="KCZ93110.1"/>
    <property type="molecule type" value="Genomic_DNA"/>
</dbReference>
<dbReference type="GO" id="GO:0046872">
    <property type="term" value="F:metal ion binding"/>
    <property type="evidence" value="ECO:0007669"/>
    <property type="project" value="UniProtKB-KW"/>
</dbReference>
<evidence type="ECO:0000256" key="1">
    <source>
        <dbReference type="ARBA" id="ARBA00022723"/>
    </source>
</evidence>
<gene>
    <name evidence="3" type="ORF">HHI_10514</name>
</gene>
<dbReference type="SUPFAM" id="SSF51182">
    <property type="entry name" value="RmlC-like cupins"/>
    <property type="match status" value="1"/>
</dbReference>
<dbReference type="Pfam" id="PF07883">
    <property type="entry name" value="Cupin_2"/>
    <property type="match status" value="1"/>
</dbReference>
<protein>
    <submittedName>
        <fullName evidence="3">Cupin domain-containing protein</fullName>
    </submittedName>
</protein>
<evidence type="ECO:0000313" key="4">
    <source>
        <dbReference type="Proteomes" id="UP000025061"/>
    </source>
</evidence>
<dbReference type="InterPro" id="IPR011051">
    <property type="entry name" value="RmlC_Cupin_sf"/>
</dbReference>
<evidence type="ECO:0000313" key="3">
    <source>
        <dbReference type="EMBL" id="KCZ93110.1"/>
    </source>
</evidence>
<reference evidence="3 4" key="1">
    <citation type="submission" date="2013-04" db="EMBL/GenBank/DDBJ databases">
        <title>Hyphomonas hirschiana VP5 Genome Sequencing.</title>
        <authorList>
            <person name="Lai Q."/>
            <person name="Shao Z."/>
        </authorList>
    </citation>
    <scope>NUCLEOTIDE SEQUENCE [LARGE SCALE GENOMIC DNA]</scope>
    <source>
        <strain evidence="3 4">VP5</strain>
    </source>
</reference>